<proteinExistence type="predicted"/>
<accession>A0AA37MTP2</accession>
<dbReference type="RefSeq" id="WP_238214941.1">
    <property type="nucleotide sequence ID" value="NZ_BPUS01000014.1"/>
</dbReference>
<organism evidence="1 2">
    <name type="scientific">Caballeronia novacaledonica</name>
    <dbReference type="NCBI Taxonomy" id="1544861"/>
    <lineage>
        <taxon>Bacteria</taxon>
        <taxon>Pseudomonadati</taxon>
        <taxon>Pseudomonadota</taxon>
        <taxon>Betaproteobacteria</taxon>
        <taxon>Burkholderiales</taxon>
        <taxon>Burkholderiaceae</taxon>
        <taxon>Caballeronia</taxon>
    </lineage>
</organism>
<dbReference type="EMBL" id="BPUS01000014">
    <property type="protein sequence ID" value="GJH28152.1"/>
    <property type="molecule type" value="Genomic_DNA"/>
</dbReference>
<sequence>MALTARVPTTFEVWTRLQSITTVTRLPTDVIRPPLVNGALLHFDMPTLACRTREDLREIMDYAKSGQEIKMMLKMISREHPWGQCLILDSRKTYKVQFIEDLGPRVGPPLVEIAIGDNKSPSMVWAFPINGDRLAVVH</sequence>
<comment type="caution">
    <text evidence="1">The sequence shown here is derived from an EMBL/GenBank/DDBJ whole genome shotgun (WGS) entry which is preliminary data.</text>
</comment>
<dbReference type="Proteomes" id="UP001055111">
    <property type="component" value="Unassembled WGS sequence"/>
</dbReference>
<dbReference type="AlphaFoldDB" id="A0AA37MTP2"/>
<evidence type="ECO:0000313" key="2">
    <source>
        <dbReference type="Proteomes" id="UP001055111"/>
    </source>
</evidence>
<name>A0AA37MTP2_9BURK</name>
<protein>
    <submittedName>
        <fullName evidence="1">Uncharacterized protein</fullName>
    </submittedName>
</protein>
<reference evidence="1" key="1">
    <citation type="submission" date="2022-09" db="EMBL/GenBank/DDBJ databases">
        <title>Isolation and characterization of 3-chlorobenzoate degrading bacteria from soils in Shizuoka.</title>
        <authorList>
            <person name="Ifat A."/>
            <person name="Ogawa N."/>
            <person name="Kimbara K."/>
            <person name="Moriuchi R."/>
            <person name="Dohra H."/>
            <person name="Shintani M."/>
        </authorList>
    </citation>
    <scope>NUCLEOTIDE SEQUENCE</scope>
    <source>
        <strain evidence="1">19CS4-2</strain>
    </source>
</reference>
<evidence type="ECO:0000313" key="1">
    <source>
        <dbReference type="EMBL" id="GJH28152.1"/>
    </source>
</evidence>
<gene>
    <name evidence="1" type="ORF">CBA19CS42_26570</name>
</gene>